<dbReference type="GO" id="GO:0055085">
    <property type="term" value="P:transmembrane transport"/>
    <property type="evidence" value="ECO:0007669"/>
    <property type="project" value="InterPro"/>
</dbReference>
<dbReference type="PANTHER" id="PTHR30477">
    <property type="entry name" value="ABC-TRANSPORTER METAL-BINDING PROTEIN"/>
    <property type="match status" value="1"/>
</dbReference>
<feature type="transmembrane region" description="Helical" evidence="6">
    <location>
        <begin position="126"/>
        <end position="144"/>
    </location>
</feature>
<dbReference type="InterPro" id="IPR037294">
    <property type="entry name" value="ABC_BtuC-like"/>
</dbReference>
<reference evidence="7" key="1">
    <citation type="submission" date="2020-05" db="EMBL/GenBank/DDBJ databases">
        <authorList>
            <person name="Chiriac C."/>
            <person name="Salcher M."/>
            <person name="Ghai R."/>
            <person name="Kavagutti S V."/>
        </authorList>
    </citation>
    <scope>NUCLEOTIDE SEQUENCE</scope>
</reference>
<feature type="transmembrane region" description="Helical" evidence="6">
    <location>
        <begin position="165"/>
        <end position="182"/>
    </location>
</feature>
<dbReference type="Gene3D" id="1.10.3470.10">
    <property type="entry name" value="ABC transporter involved in vitamin B12 uptake, BtuC"/>
    <property type="match status" value="1"/>
</dbReference>
<dbReference type="SUPFAM" id="SSF81345">
    <property type="entry name" value="ABC transporter involved in vitamin B12 uptake, BtuC"/>
    <property type="match status" value="1"/>
</dbReference>
<organism evidence="7">
    <name type="scientific">freshwater metagenome</name>
    <dbReference type="NCBI Taxonomy" id="449393"/>
    <lineage>
        <taxon>unclassified sequences</taxon>
        <taxon>metagenomes</taxon>
        <taxon>ecological metagenomes</taxon>
    </lineage>
</organism>
<name>A0A6J6CLS8_9ZZZZ</name>
<feature type="transmembrane region" description="Helical" evidence="6">
    <location>
        <begin position="236"/>
        <end position="260"/>
    </location>
</feature>
<feature type="transmembrane region" description="Helical" evidence="6">
    <location>
        <begin position="80"/>
        <end position="102"/>
    </location>
</feature>
<evidence type="ECO:0000256" key="5">
    <source>
        <dbReference type="ARBA" id="ARBA00023136"/>
    </source>
</evidence>
<feature type="transmembrane region" description="Helical" evidence="6">
    <location>
        <begin position="45"/>
        <end position="73"/>
    </location>
</feature>
<comment type="similarity">
    <text evidence="2">Belongs to the ABC-3 integral membrane protein family.</text>
</comment>
<sequence>MSYFDRALLAISLAGALSGLAGTFIILRRRVLLVQALTHATFPGAVVAVLIGLTVQVGALLASVAILAALLVIGRLRPAILQASTGVLLTAGFALGILLQAINPEVPLRLEAYLFGSVLASTNTDVAVLIAVLAAVVVTLTVFGRRLNFYLFDSVGYQASGLRPWFAEFVLLALTVATVVATMPALGALLSISLVAAPAAAARELTRTVRGMLVVAPILAVGSGLLGLLLSRWLGLAAGAAVALVAVAVYVIAAVIGRLLRRSA</sequence>
<keyword evidence="3 6" id="KW-0812">Transmembrane</keyword>
<gene>
    <name evidence="7" type="ORF">UFOPK1591_00108</name>
</gene>
<protein>
    <submittedName>
        <fullName evidence="7">Unannotated protein</fullName>
    </submittedName>
</protein>
<dbReference type="EMBL" id="CAEZTD010000005">
    <property type="protein sequence ID" value="CAB4552075.1"/>
    <property type="molecule type" value="Genomic_DNA"/>
</dbReference>
<evidence type="ECO:0000256" key="1">
    <source>
        <dbReference type="ARBA" id="ARBA00004141"/>
    </source>
</evidence>
<evidence type="ECO:0000313" key="7">
    <source>
        <dbReference type="EMBL" id="CAB4552075.1"/>
    </source>
</evidence>
<feature type="transmembrane region" description="Helical" evidence="6">
    <location>
        <begin position="212"/>
        <end position="230"/>
    </location>
</feature>
<dbReference type="Pfam" id="PF00950">
    <property type="entry name" value="ABC-3"/>
    <property type="match status" value="1"/>
</dbReference>
<keyword evidence="5 6" id="KW-0472">Membrane</keyword>
<dbReference type="PANTHER" id="PTHR30477:SF0">
    <property type="entry name" value="METAL TRANSPORT SYSTEM MEMBRANE PROTEIN TM_0125-RELATED"/>
    <property type="match status" value="1"/>
</dbReference>
<comment type="subcellular location">
    <subcellularLocation>
        <location evidence="1">Membrane</location>
        <topology evidence="1">Multi-pass membrane protein</topology>
    </subcellularLocation>
</comment>
<proteinExistence type="inferred from homology"/>
<dbReference type="GO" id="GO:0043190">
    <property type="term" value="C:ATP-binding cassette (ABC) transporter complex"/>
    <property type="evidence" value="ECO:0007669"/>
    <property type="project" value="InterPro"/>
</dbReference>
<keyword evidence="4 6" id="KW-1133">Transmembrane helix</keyword>
<evidence type="ECO:0000256" key="4">
    <source>
        <dbReference type="ARBA" id="ARBA00022989"/>
    </source>
</evidence>
<dbReference type="InterPro" id="IPR001626">
    <property type="entry name" value="ABC_TroCD"/>
</dbReference>
<evidence type="ECO:0000256" key="6">
    <source>
        <dbReference type="SAM" id="Phobius"/>
    </source>
</evidence>
<evidence type="ECO:0000256" key="2">
    <source>
        <dbReference type="ARBA" id="ARBA00008034"/>
    </source>
</evidence>
<dbReference type="AlphaFoldDB" id="A0A6J6CLS8"/>
<accession>A0A6J6CLS8</accession>
<evidence type="ECO:0000256" key="3">
    <source>
        <dbReference type="ARBA" id="ARBA00022692"/>
    </source>
</evidence>